<feature type="transmembrane region" description="Helical" evidence="1">
    <location>
        <begin position="21"/>
        <end position="41"/>
    </location>
</feature>
<dbReference type="EMBL" id="UINC01071677">
    <property type="protein sequence ID" value="SVC06771.1"/>
    <property type="molecule type" value="Genomic_DNA"/>
</dbReference>
<protein>
    <submittedName>
        <fullName evidence="2">Uncharacterized protein</fullName>
    </submittedName>
</protein>
<feature type="transmembrane region" description="Helical" evidence="1">
    <location>
        <begin position="47"/>
        <end position="64"/>
    </location>
</feature>
<keyword evidence="1" id="KW-0472">Membrane</keyword>
<keyword evidence="1" id="KW-1133">Transmembrane helix</keyword>
<accession>A0A382J7G1</accession>
<sequence>MSFFERFGPEGHDKVSFYLKLLFWTAIILSAVIIGVALGWTSAENDTPTVIGVGIFFAIVARIAQAEWHSRR</sequence>
<reference evidence="2" key="1">
    <citation type="submission" date="2018-05" db="EMBL/GenBank/DDBJ databases">
        <authorList>
            <person name="Lanie J.A."/>
            <person name="Ng W.-L."/>
            <person name="Kazmierczak K.M."/>
            <person name="Andrzejewski T.M."/>
            <person name="Davidsen T.M."/>
            <person name="Wayne K.J."/>
            <person name="Tettelin H."/>
            <person name="Glass J.I."/>
            <person name="Rusch D."/>
            <person name="Podicherti R."/>
            <person name="Tsui H.-C.T."/>
            <person name="Winkler M.E."/>
        </authorList>
    </citation>
    <scope>NUCLEOTIDE SEQUENCE</scope>
</reference>
<evidence type="ECO:0000256" key="1">
    <source>
        <dbReference type="SAM" id="Phobius"/>
    </source>
</evidence>
<proteinExistence type="predicted"/>
<organism evidence="2">
    <name type="scientific">marine metagenome</name>
    <dbReference type="NCBI Taxonomy" id="408172"/>
    <lineage>
        <taxon>unclassified sequences</taxon>
        <taxon>metagenomes</taxon>
        <taxon>ecological metagenomes</taxon>
    </lineage>
</organism>
<keyword evidence="1" id="KW-0812">Transmembrane</keyword>
<evidence type="ECO:0000313" key="2">
    <source>
        <dbReference type="EMBL" id="SVC06771.1"/>
    </source>
</evidence>
<name>A0A382J7G1_9ZZZZ</name>
<dbReference type="AlphaFoldDB" id="A0A382J7G1"/>
<gene>
    <name evidence="2" type="ORF">METZ01_LOCUS259625</name>
</gene>